<evidence type="ECO:0000256" key="4">
    <source>
        <dbReference type="ARBA" id="ARBA00023136"/>
    </source>
</evidence>
<keyword evidence="2 7" id="KW-0812">Transmembrane</keyword>
<evidence type="ECO:0000313" key="9">
    <source>
        <dbReference type="EMBL" id="KAJ2895358.1"/>
    </source>
</evidence>
<dbReference type="PANTHER" id="PTHR33048">
    <property type="entry name" value="PTH11-LIKE INTEGRAL MEMBRANE PROTEIN (AFU_ORTHOLOGUE AFUA_5G11245)"/>
    <property type="match status" value="1"/>
</dbReference>
<evidence type="ECO:0000256" key="5">
    <source>
        <dbReference type="ARBA" id="ARBA00038359"/>
    </source>
</evidence>
<evidence type="ECO:0000256" key="2">
    <source>
        <dbReference type="ARBA" id="ARBA00022692"/>
    </source>
</evidence>
<feature type="compositionally biased region" description="Polar residues" evidence="6">
    <location>
        <begin position="335"/>
        <end position="345"/>
    </location>
</feature>
<evidence type="ECO:0000256" key="3">
    <source>
        <dbReference type="ARBA" id="ARBA00022989"/>
    </source>
</evidence>
<feature type="transmembrane region" description="Helical" evidence="7">
    <location>
        <begin position="241"/>
        <end position="267"/>
    </location>
</feature>
<dbReference type="PANTHER" id="PTHR33048:SF96">
    <property type="entry name" value="INTEGRAL MEMBRANE PROTEIN"/>
    <property type="match status" value="1"/>
</dbReference>
<dbReference type="InterPro" id="IPR049326">
    <property type="entry name" value="Rhodopsin_dom_fungi"/>
</dbReference>
<evidence type="ECO:0000256" key="6">
    <source>
        <dbReference type="SAM" id="MobiDB-lite"/>
    </source>
</evidence>
<gene>
    <name evidence="9" type="ORF">MKZ38_006629</name>
</gene>
<feature type="transmembrane region" description="Helical" evidence="7">
    <location>
        <begin position="55"/>
        <end position="77"/>
    </location>
</feature>
<feature type="transmembrane region" description="Helical" evidence="7">
    <location>
        <begin position="279"/>
        <end position="303"/>
    </location>
</feature>
<comment type="similarity">
    <text evidence="5">Belongs to the SAT4 family.</text>
</comment>
<evidence type="ECO:0000256" key="1">
    <source>
        <dbReference type="ARBA" id="ARBA00004141"/>
    </source>
</evidence>
<dbReference type="Proteomes" id="UP001201980">
    <property type="component" value="Unassembled WGS sequence"/>
</dbReference>
<feature type="transmembrane region" description="Helical" evidence="7">
    <location>
        <begin position="136"/>
        <end position="158"/>
    </location>
</feature>
<feature type="region of interest" description="Disordered" evidence="6">
    <location>
        <begin position="313"/>
        <end position="359"/>
    </location>
</feature>
<feature type="transmembrane region" description="Helical" evidence="7">
    <location>
        <begin position="20"/>
        <end position="43"/>
    </location>
</feature>
<feature type="region of interest" description="Disordered" evidence="6">
    <location>
        <begin position="374"/>
        <end position="403"/>
    </location>
</feature>
<dbReference type="EMBL" id="JAKWBI020000409">
    <property type="protein sequence ID" value="KAJ2895358.1"/>
    <property type="molecule type" value="Genomic_DNA"/>
</dbReference>
<protein>
    <recommendedName>
        <fullName evidence="8">Rhodopsin domain-containing protein</fullName>
    </recommendedName>
</protein>
<sequence>MGQQLQILQRRGGGGPIDPTGGYAILAVLLGLSWIFFSLRMYVRIVMLRKPGWDDLLVFLSLVSYTIFTGFACGLVANGLGEDIDESAEDAEKFSRGSFYFLFSELFFIVGSTLLRIACAMMLLRIMLKKDKMLRYVIYGSVGLMMAYSIAFFFLTLFQCRPVSYFWTFMLESGADGHENGLTADHSGGTCINGNTVTGDYTTMSTLFVIYSLVSLICDWTLGSVPFLMLRGVQMTVRKKIIVMALLSLGILAGVAALVRCPLIIIANHKEFWDSAIPVAVTTAIEPALGIIGICAATLMPLVRRGILRRLDSREGKQPHSGRSHHMSSLGKNGAATNSRSQNSRSGHHGISANRDREHSDTAIVIHTTWMIEEDSDDGNSSHKGEGDDGPHQGLRHHVAMAV</sequence>
<feature type="domain" description="Rhodopsin" evidence="8">
    <location>
        <begin position="39"/>
        <end position="305"/>
    </location>
</feature>
<proteinExistence type="inferred from homology"/>
<evidence type="ECO:0000256" key="7">
    <source>
        <dbReference type="SAM" id="Phobius"/>
    </source>
</evidence>
<comment type="subcellular location">
    <subcellularLocation>
        <location evidence="1">Membrane</location>
        <topology evidence="1">Multi-pass membrane protein</topology>
    </subcellularLocation>
</comment>
<feature type="compositionally biased region" description="Basic and acidic residues" evidence="6">
    <location>
        <begin position="380"/>
        <end position="391"/>
    </location>
</feature>
<organism evidence="9 10">
    <name type="scientific">Zalerion maritima</name>
    <dbReference type="NCBI Taxonomy" id="339359"/>
    <lineage>
        <taxon>Eukaryota</taxon>
        <taxon>Fungi</taxon>
        <taxon>Dikarya</taxon>
        <taxon>Ascomycota</taxon>
        <taxon>Pezizomycotina</taxon>
        <taxon>Sordariomycetes</taxon>
        <taxon>Lulworthiomycetidae</taxon>
        <taxon>Lulworthiales</taxon>
        <taxon>Lulworthiaceae</taxon>
        <taxon>Zalerion</taxon>
    </lineage>
</organism>
<keyword evidence="10" id="KW-1185">Reference proteome</keyword>
<dbReference type="GO" id="GO:0016020">
    <property type="term" value="C:membrane"/>
    <property type="evidence" value="ECO:0007669"/>
    <property type="project" value="UniProtKB-SubCell"/>
</dbReference>
<keyword evidence="4 7" id="KW-0472">Membrane</keyword>
<comment type="caution">
    <text evidence="9">The sequence shown here is derived from an EMBL/GenBank/DDBJ whole genome shotgun (WGS) entry which is preliminary data.</text>
</comment>
<accession>A0AAD5WND0</accession>
<name>A0AAD5WND0_9PEZI</name>
<feature type="transmembrane region" description="Helical" evidence="7">
    <location>
        <begin position="208"/>
        <end position="229"/>
    </location>
</feature>
<evidence type="ECO:0000259" key="8">
    <source>
        <dbReference type="Pfam" id="PF20684"/>
    </source>
</evidence>
<feature type="transmembrane region" description="Helical" evidence="7">
    <location>
        <begin position="97"/>
        <end position="124"/>
    </location>
</feature>
<reference evidence="9" key="1">
    <citation type="submission" date="2022-07" db="EMBL/GenBank/DDBJ databases">
        <title>Draft genome sequence of Zalerion maritima ATCC 34329, a (micro)plastics degrading marine fungus.</title>
        <authorList>
            <person name="Paco A."/>
            <person name="Goncalves M.F.M."/>
            <person name="Rocha-Santos T.A.P."/>
            <person name="Alves A."/>
        </authorList>
    </citation>
    <scope>NUCLEOTIDE SEQUENCE</scope>
    <source>
        <strain evidence="9">ATCC 34329</strain>
    </source>
</reference>
<dbReference type="Pfam" id="PF20684">
    <property type="entry name" value="Fung_rhodopsin"/>
    <property type="match status" value="1"/>
</dbReference>
<feature type="compositionally biased region" description="Basic residues" evidence="6">
    <location>
        <begin position="394"/>
        <end position="403"/>
    </location>
</feature>
<evidence type="ECO:0000313" key="10">
    <source>
        <dbReference type="Proteomes" id="UP001201980"/>
    </source>
</evidence>
<dbReference type="AlphaFoldDB" id="A0AAD5WND0"/>
<dbReference type="InterPro" id="IPR052337">
    <property type="entry name" value="SAT4-like"/>
</dbReference>
<keyword evidence="3 7" id="KW-1133">Transmembrane helix</keyword>